<evidence type="ECO:0000313" key="2">
    <source>
        <dbReference type="EMBL" id="OGY43613.1"/>
    </source>
</evidence>
<proteinExistence type="predicted"/>
<comment type="caution">
    <text evidence="2">The sequence shown here is derived from an EMBL/GenBank/DDBJ whole genome shotgun (WGS) entry which is preliminary data.</text>
</comment>
<keyword evidence="1" id="KW-0472">Membrane</keyword>
<feature type="transmembrane region" description="Helical" evidence="1">
    <location>
        <begin position="6"/>
        <end position="30"/>
    </location>
</feature>
<keyword evidence="1" id="KW-0812">Transmembrane</keyword>
<dbReference type="Pfam" id="PF04070">
    <property type="entry name" value="DUF378"/>
    <property type="match status" value="1"/>
</dbReference>
<protein>
    <submittedName>
        <fullName evidence="2">DUF378 domain-containing protein</fullName>
    </submittedName>
</protein>
<dbReference type="PANTHER" id="PTHR37304">
    <property type="entry name" value="MEMBRANE PROTEIN-RELATED"/>
    <property type="match status" value="1"/>
</dbReference>
<evidence type="ECO:0000313" key="3">
    <source>
        <dbReference type="Proteomes" id="UP000176241"/>
    </source>
</evidence>
<dbReference type="InterPro" id="IPR007211">
    <property type="entry name" value="DUF378"/>
</dbReference>
<organism evidence="2 3">
    <name type="scientific">Candidatus Buchananbacteria bacterium RIFCSPHIGHO2_01_FULL_39_8</name>
    <dbReference type="NCBI Taxonomy" id="1797533"/>
    <lineage>
        <taxon>Bacteria</taxon>
        <taxon>Candidatus Buchananiibacteriota</taxon>
    </lineage>
</organism>
<dbReference type="Proteomes" id="UP000176241">
    <property type="component" value="Unassembled WGS sequence"/>
</dbReference>
<sequence length="66" mass="7265">MKILNWITFILIVIGGLNWGLIGITDFNLVTTIFGDGILTKIIYGLVGLSAIYMLIFGGKMMAEKQ</sequence>
<dbReference type="PANTHER" id="PTHR37304:SF1">
    <property type="entry name" value="MEMBRANE PROTEIN"/>
    <property type="match status" value="1"/>
</dbReference>
<name>A0A1G1XU72_9BACT</name>
<keyword evidence="1" id="KW-1133">Transmembrane helix</keyword>
<dbReference type="EMBL" id="MHIC01000044">
    <property type="protein sequence ID" value="OGY43613.1"/>
    <property type="molecule type" value="Genomic_DNA"/>
</dbReference>
<evidence type="ECO:0000256" key="1">
    <source>
        <dbReference type="SAM" id="Phobius"/>
    </source>
</evidence>
<dbReference type="AlphaFoldDB" id="A0A1G1XU72"/>
<feature type="transmembrane region" description="Helical" evidence="1">
    <location>
        <begin position="42"/>
        <end position="63"/>
    </location>
</feature>
<dbReference type="STRING" id="1797533.A2731_00315"/>
<reference evidence="2 3" key="1">
    <citation type="journal article" date="2016" name="Nat. Commun.">
        <title>Thousands of microbial genomes shed light on interconnected biogeochemical processes in an aquifer system.</title>
        <authorList>
            <person name="Anantharaman K."/>
            <person name="Brown C.T."/>
            <person name="Hug L.A."/>
            <person name="Sharon I."/>
            <person name="Castelle C.J."/>
            <person name="Probst A.J."/>
            <person name="Thomas B.C."/>
            <person name="Singh A."/>
            <person name="Wilkins M.J."/>
            <person name="Karaoz U."/>
            <person name="Brodie E.L."/>
            <person name="Williams K.H."/>
            <person name="Hubbard S.S."/>
            <person name="Banfield J.F."/>
        </authorList>
    </citation>
    <scope>NUCLEOTIDE SEQUENCE [LARGE SCALE GENOMIC DNA]</scope>
</reference>
<gene>
    <name evidence="2" type="ORF">A2731_00315</name>
</gene>
<accession>A0A1G1XU72</accession>